<dbReference type="RefSeq" id="WP_345972873.1">
    <property type="nucleotide sequence ID" value="NZ_CP147920.1"/>
</dbReference>
<accession>A0ABZ3HDD7</accession>
<dbReference type="Proteomes" id="UP001447842">
    <property type="component" value="Chromosome"/>
</dbReference>
<evidence type="ECO:0000313" key="2">
    <source>
        <dbReference type="Proteomes" id="UP001447842"/>
    </source>
</evidence>
<name>A0ABZ3HDD7_9BACT</name>
<dbReference type="EMBL" id="CP147920">
    <property type="protein sequence ID" value="XAU15382.1"/>
    <property type="molecule type" value="Genomic_DNA"/>
</dbReference>
<keyword evidence="2" id="KW-1185">Reference proteome</keyword>
<protein>
    <submittedName>
        <fullName evidence="1">Uncharacterized protein</fullName>
    </submittedName>
</protein>
<sequence>MILEHHERIEKAAALMEAYDARHPIGTGEGRYLWTDAFAVCNFLSLFKRTDEKGYLEKARILIDTVHRELGAFRGDDAREGALSGLAAADAASYPTVAGLRIGKPLPERGADTAYDEASEWDRDGQYFHYLAKWMHALDRMAAVSGEVRYSRWAVELAKSAHRAFTYAMPDGSKRMYWKMSTDLRRPLVASMGQHDALEAYVTYLQLSVTARALGDDAGLGGELEAAGSMAEAMPLATEDPLGLGGMLFDAARVTQLMAGHDLPLRGLLRSLLEAAREGTSRYAQSNTLRHPADARLPFRELGLGIGLHGVSLMQAFNNAALHNAILAEQLEGLQAFVPMAEVLELFWLREAHQAVGTWQEHAGINSVMLATSLLPDAFLTIGSGDDA</sequence>
<evidence type="ECO:0000313" key="1">
    <source>
        <dbReference type="EMBL" id="XAU15382.1"/>
    </source>
</evidence>
<gene>
    <name evidence="1" type="ORF">WCY31_01475</name>
</gene>
<proteinExistence type="predicted"/>
<organism evidence="1 2">
    <name type="scientific">Sulfurimonas diazotrophicus</name>
    <dbReference type="NCBI Taxonomy" id="3131939"/>
    <lineage>
        <taxon>Bacteria</taxon>
        <taxon>Pseudomonadati</taxon>
        <taxon>Campylobacterota</taxon>
        <taxon>Epsilonproteobacteria</taxon>
        <taxon>Campylobacterales</taxon>
        <taxon>Sulfurimonadaceae</taxon>
        <taxon>Sulfurimonas</taxon>
    </lineage>
</organism>
<reference evidence="1 2" key="1">
    <citation type="submission" date="2024-03" db="EMBL/GenBank/DDBJ databases">
        <title>Sulfurimonas sp. HSL3-1.</title>
        <authorList>
            <person name="Wang S."/>
        </authorList>
    </citation>
    <scope>NUCLEOTIDE SEQUENCE [LARGE SCALE GENOMIC DNA]</scope>
    <source>
        <strain evidence="1 2">HSL3-1</strain>
    </source>
</reference>